<keyword evidence="1" id="KW-0812">Transmembrane</keyword>
<dbReference type="EMBL" id="BK032653">
    <property type="protein sequence ID" value="DAF53447.1"/>
    <property type="molecule type" value="Genomic_DNA"/>
</dbReference>
<organism evidence="2">
    <name type="scientific">Podoviridae sp. ctXBg1</name>
    <dbReference type="NCBI Taxonomy" id="2827739"/>
    <lineage>
        <taxon>Viruses</taxon>
        <taxon>Duplodnaviria</taxon>
        <taxon>Heunggongvirae</taxon>
        <taxon>Uroviricota</taxon>
        <taxon>Caudoviricetes</taxon>
    </lineage>
</organism>
<keyword evidence="1" id="KW-1133">Transmembrane helix</keyword>
<keyword evidence="1" id="KW-0472">Membrane</keyword>
<reference evidence="2" key="1">
    <citation type="journal article" date="2021" name="Proc. Natl. Acad. Sci. U.S.A.">
        <title>A Catalog of Tens of Thousands of Viruses from Human Metagenomes Reveals Hidden Associations with Chronic Diseases.</title>
        <authorList>
            <person name="Tisza M.J."/>
            <person name="Buck C.B."/>
        </authorList>
    </citation>
    <scope>NUCLEOTIDE SEQUENCE</scope>
    <source>
        <strain evidence="2">CtXBg1</strain>
    </source>
</reference>
<protein>
    <submittedName>
        <fullName evidence="2">Uncharacterized protein</fullName>
    </submittedName>
</protein>
<feature type="transmembrane region" description="Helical" evidence="1">
    <location>
        <begin position="12"/>
        <end position="32"/>
    </location>
</feature>
<accession>A0A8S5SRY4</accession>
<proteinExistence type="predicted"/>
<evidence type="ECO:0000256" key="1">
    <source>
        <dbReference type="SAM" id="Phobius"/>
    </source>
</evidence>
<name>A0A8S5SRY4_9CAUD</name>
<evidence type="ECO:0000313" key="2">
    <source>
        <dbReference type="EMBL" id="DAF53447.1"/>
    </source>
</evidence>
<sequence length="35" mass="4261">MGFTVGNKVFHPFIFLRNRVLFHIVSYLIFYLSRK</sequence>